<name>A0A453R7K3_AEGTS</name>
<reference evidence="1" key="3">
    <citation type="journal article" date="2017" name="Nature">
        <title>Genome sequence of the progenitor of the wheat D genome Aegilops tauschii.</title>
        <authorList>
            <person name="Luo M.C."/>
            <person name="Gu Y.Q."/>
            <person name="Puiu D."/>
            <person name="Wang H."/>
            <person name="Twardziok S.O."/>
            <person name="Deal K.R."/>
            <person name="Huo N."/>
            <person name="Zhu T."/>
            <person name="Wang L."/>
            <person name="Wang Y."/>
            <person name="McGuire P.E."/>
            <person name="Liu S."/>
            <person name="Long H."/>
            <person name="Ramasamy R.K."/>
            <person name="Rodriguez J.C."/>
            <person name="Van S.L."/>
            <person name="Yuan L."/>
            <person name="Wang Z."/>
            <person name="Xia Z."/>
            <person name="Xiao L."/>
            <person name="Anderson O.D."/>
            <person name="Ouyang S."/>
            <person name="Liang Y."/>
            <person name="Zimin A.V."/>
            <person name="Pertea G."/>
            <person name="Qi P."/>
            <person name="Bennetzen J.L."/>
            <person name="Dai X."/>
            <person name="Dawson M.W."/>
            <person name="Muller H.G."/>
            <person name="Kugler K."/>
            <person name="Rivarola-Duarte L."/>
            <person name="Spannagl M."/>
            <person name="Mayer K.F.X."/>
            <person name="Lu F.H."/>
            <person name="Bevan M.W."/>
            <person name="Leroy P."/>
            <person name="Li P."/>
            <person name="You F.M."/>
            <person name="Sun Q."/>
            <person name="Liu Z."/>
            <person name="Lyons E."/>
            <person name="Wicker T."/>
            <person name="Salzberg S.L."/>
            <person name="Devos K.M."/>
            <person name="Dvorak J."/>
        </authorList>
    </citation>
    <scope>NUCLEOTIDE SEQUENCE [LARGE SCALE GENOMIC DNA]</scope>
    <source>
        <strain evidence="1">cv. AL8/78</strain>
    </source>
</reference>
<accession>A0A453R7K3</accession>
<dbReference type="Gramene" id="AET7Gv20489600.8">
    <property type="protein sequence ID" value="AET7Gv20489600.8"/>
    <property type="gene ID" value="AET7Gv20489600"/>
</dbReference>
<proteinExistence type="predicted"/>
<reference evidence="1" key="4">
    <citation type="submission" date="2019-03" db="UniProtKB">
        <authorList>
            <consortium name="EnsemblPlants"/>
        </authorList>
    </citation>
    <scope>IDENTIFICATION</scope>
</reference>
<reference evidence="2" key="2">
    <citation type="journal article" date="2017" name="Nat. Plants">
        <title>The Aegilops tauschii genome reveals multiple impacts of transposons.</title>
        <authorList>
            <person name="Zhao G."/>
            <person name="Zou C."/>
            <person name="Li K."/>
            <person name="Wang K."/>
            <person name="Li T."/>
            <person name="Gao L."/>
            <person name="Zhang X."/>
            <person name="Wang H."/>
            <person name="Yang Z."/>
            <person name="Liu X."/>
            <person name="Jiang W."/>
            <person name="Mao L."/>
            <person name="Kong X."/>
            <person name="Jiao Y."/>
            <person name="Jia J."/>
        </authorList>
    </citation>
    <scope>NUCLEOTIDE SEQUENCE [LARGE SCALE GENOMIC DNA]</scope>
    <source>
        <strain evidence="2">cv. AL8/78</strain>
    </source>
</reference>
<reference evidence="2" key="1">
    <citation type="journal article" date="2014" name="Science">
        <title>Ancient hybridizations among the ancestral genomes of bread wheat.</title>
        <authorList>
            <consortium name="International Wheat Genome Sequencing Consortium,"/>
            <person name="Marcussen T."/>
            <person name="Sandve S.R."/>
            <person name="Heier L."/>
            <person name="Spannagl M."/>
            <person name="Pfeifer M."/>
            <person name="Jakobsen K.S."/>
            <person name="Wulff B.B."/>
            <person name="Steuernagel B."/>
            <person name="Mayer K.F."/>
            <person name="Olsen O.A."/>
        </authorList>
    </citation>
    <scope>NUCLEOTIDE SEQUENCE [LARGE SCALE GENOMIC DNA]</scope>
    <source>
        <strain evidence="2">cv. AL8/78</strain>
    </source>
</reference>
<organism evidence="1 2">
    <name type="scientific">Aegilops tauschii subsp. strangulata</name>
    <name type="common">Goatgrass</name>
    <dbReference type="NCBI Taxonomy" id="200361"/>
    <lineage>
        <taxon>Eukaryota</taxon>
        <taxon>Viridiplantae</taxon>
        <taxon>Streptophyta</taxon>
        <taxon>Embryophyta</taxon>
        <taxon>Tracheophyta</taxon>
        <taxon>Spermatophyta</taxon>
        <taxon>Magnoliopsida</taxon>
        <taxon>Liliopsida</taxon>
        <taxon>Poales</taxon>
        <taxon>Poaceae</taxon>
        <taxon>BOP clade</taxon>
        <taxon>Pooideae</taxon>
        <taxon>Triticodae</taxon>
        <taxon>Triticeae</taxon>
        <taxon>Triticinae</taxon>
        <taxon>Aegilops</taxon>
    </lineage>
</organism>
<evidence type="ECO:0000313" key="2">
    <source>
        <dbReference type="Proteomes" id="UP000015105"/>
    </source>
</evidence>
<evidence type="ECO:0000313" key="1">
    <source>
        <dbReference type="EnsemblPlants" id="AET7Gv20489600.8"/>
    </source>
</evidence>
<dbReference type="EnsemblPlants" id="AET7Gv20489600.8">
    <property type="protein sequence ID" value="AET7Gv20489600.8"/>
    <property type="gene ID" value="AET7Gv20489600"/>
</dbReference>
<reference evidence="1" key="5">
    <citation type="journal article" date="2021" name="G3 (Bethesda)">
        <title>Aegilops tauschii genome assembly Aet v5.0 features greater sequence contiguity and improved annotation.</title>
        <authorList>
            <person name="Wang L."/>
            <person name="Zhu T."/>
            <person name="Rodriguez J.C."/>
            <person name="Deal K.R."/>
            <person name="Dubcovsky J."/>
            <person name="McGuire P.E."/>
            <person name="Lux T."/>
            <person name="Spannagl M."/>
            <person name="Mayer K.F.X."/>
            <person name="Baldrich P."/>
            <person name="Meyers B.C."/>
            <person name="Huo N."/>
            <person name="Gu Y.Q."/>
            <person name="Zhou H."/>
            <person name="Devos K.M."/>
            <person name="Bennetzen J.L."/>
            <person name="Unver T."/>
            <person name="Budak H."/>
            <person name="Gulick P.J."/>
            <person name="Galiba G."/>
            <person name="Kalapos B."/>
            <person name="Nelson D.R."/>
            <person name="Li P."/>
            <person name="You F.M."/>
            <person name="Luo M.C."/>
            <person name="Dvorak J."/>
        </authorList>
    </citation>
    <scope>NUCLEOTIDE SEQUENCE [LARGE SCALE GENOMIC DNA]</scope>
    <source>
        <strain evidence="1">cv. AL8/78</strain>
    </source>
</reference>
<sequence length="43" mass="4874">MPHQVHVDAMSRPCLYNVMSIHDGLVRHEDRAEGAYGFFGDSQ</sequence>
<dbReference type="AlphaFoldDB" id="A0A453R7K3"/>
<dbReference type="Proteomes" id="UP000015105">
    <property type="component" value="Chromosome 7D"/>
</dbReference>
<keyword evidence="2" id="KW-1185">Reference proteome</keyword>
<protein>
    <submittedName>
        <fullName evidence="1">Uncharacterized protein</fullName>
    </submittedName>
</protein>